<dbReference type="InterPro" id="IPR029442">
    <property type="entry name" value="GyrI-like"/>
</dbReference>
<keyword evidence="3" id="KW-1185">Reference proteome</keyword>
<evidence type="ECO:0000259" key="1">
    <source>
        <dbReference type="SMART" id="SM00871"/>
    </source>
</evidence>
<reference evidence="3" key="1">
    <citation type="journal article" date="2019" name="Int. J. Syst. Evol. Microbiol.">
        <title>The Global Catalogue of Microorganisms (GCM) 10K type strain sequencing project: providing services to taxonomists for standard genome sequencing and annotation.</title>
        <authorList>
            <consortium name="The Broad Institute Genomics Platform"/>
            <consortium name="The Broad Institute Genome Sequencing Center for Infectious Disease"/>
            <person name="Wu L."/>
            <person name="Ma J."/>
        </authorList>
    </citation>
    <scope>NUCLEOTIDE SEQUENCE [LARGE SCALE GENOMIC DNA]</scope>
    <source>
        <strain evidence="3">CGMCC 1.10363</strain>
    </source>
</reference>
<accession>A0ABV8Q2Z8</accession>
<dbReference type="InterPro" id="IPR010499">
    <property type="entry name" value="AraC_E-bd"/>
</dbReference>
<dbReference type="Pfam" id="PF06445">
    <property type="entry name" value="GyrI-like"/>
    <property type="match status" value="1"/>
</dbReference>
<dbReference type="RefSeq" id="WP_390226867.1">
    <property type="nucleotide sequence ID" value="NZ_JBHSCN010000002.1"/>
</dbReference>
<evidence type="ECO:0000313" key="3">
    <source>
        <dbReference type="Proteomes" id="UP001595900"/>
    </source>
</evidence>
<dbReference type="Proteomes" id="UP001595900">
    <property type="component" value="Unassembled WGS sequence"/>
</dbReference>
<dbReference type="InterPro" id="IPR011256">
    <property type="entry name" value="Reg_factor_effector_dom_sf"/>
</dbReference>
<dbReference type="SUPFAM" id="SSF55136">
    <property type="entry name" value="Probable bacterial effector-binding domain"/>
    <property type="match status" value="1"/>
</dbReference>
<protein>
    <submittedName>
        <fullName evidence="2">GyrI-like domain-containing protein</fullName>
    </submittedName>
</protein>
<dbReference type="EMBL" id="JBHSCN010000002">
    <property type="protein sequence ID" value="MFC4242083.1"/>
    <property type="molecule type" value="Genomic_DNA"/>
</dbReference>
<sequence>MEIRIEKVEPLHVYAMSSGPAPIPREQIPPVTYRLFDLLAGRLIEIGVEPPETGVAWYERMTGEFGEHSQRVWVGYIVEGNAFGEISPVVLDGAENVAVGIHYGPMAGIRESWNELFDWVHEHGGHSAGYAREVHVKARPLPEEQWVTRLELPFE</sequence>
<proteinExistence type="predicted"/>
<evidence type="ECO:0000313" key="2">
    <source>
        <dbReference type="EMBL" id="MFC4242083.1"/>
    </source>
</evidence>
<dbReference type="Gene3D" id="3.20.80.10">
    <property type="entry name" value="Regulatory factor, effector binding domain"/>
    <property type="match status" value="1"/>
</dbReference>
<dbReference type="SMART" id="SM00871">
    <property type="entry name" value="AraC_E_bind"/>
    <property type="match status" value="1"/>
</dbReference>
<gene>
    <name evidence="2" type="ORF">ACFOYW_01755</name>
</gene>
<organism evidence="2 3">
    <name type="scientific">Gryllotalpicola reticulitermitis</name>
    <dbReference type="NCBI Taxonomy" id="1184153"/>
    <lineage>
        <taxon>Bacteria</taxon>
        <taxon>Bacillati</taxon>
        <taxon>Actinomycetota</taxon>
        <taxon>Actinomycetes</taxon>
        <taxon>Micrococcales</taxon>
        <taxon>Microbacteriaceae</taxon>
        <taxon>Gryllotalpicola</taxon>
    </lineage>
</organism>
<feature type="domain" description="AraC effector-binding" evidence="1">
    <location>
        <begin position="1"/>
        <end position="155"/>
    </location>
</feature>
<comment type="caution">
    <text evidence="2">The sequence shown here is derived from an EMBL/GenBank/DDBJ whole genome shotgun (WGS) entry which is preliminary data.</text>
</comment>
<name>A0ABV8Q2Z8_9MICO</name>